<reference evidence="1" key="2">
    <citation type="journal article" date="2015" name="Fish Shellfish Immunol.">
        <title>Early steps in the European eel (Anguilla anguilla)-Vibrio vulnificus interaction in the gills: Role of the RtxA13 toxin.</title>
        <authorList>
            <person name="Callol A."/>
            <person name="Pajuelo D."/>
            <person name="Ebbesson L."/>
            <person name="Teles M."/>
            <person name="MacKenzie S."/>
            <person name="Amaro C."/>
        </authorList>
    </citation>
    <scope>NUCLEOTIDE SEQUENCE</scope>
</reference>
<name>A0A0E9XAE2_ANGAN</name>
<dbReference type="AlphaFoldDB" id="A0A0E9XAE2"/>
<sequence>MQPAVHLPSCKHFHLHFVTALISRTNCIVFCPPVGSSTPDYITIILLC</sequence>
<proteinExistence type="predicted"/>
<dbReference type="EMBL" id="GBXM01008978">
    <property type="protein sequence ID" value="JAH99599.1"/>
    <property type="molecule type" value="Transcribed_RNA"/>
</dbReference>
<reference evidence="1" key="1">
    <citation type="submission" date="2014-11" db="EMBL/GenBank/DDBJ databases">
        <authorList>
            <person name="Amaro Gonzalez C."/>
        </authorList>
    </citation>
    <scope>NUCLEOTIDE SEQUENCE</scope>
</reference>
<protein>
    <submittedName>
        <fullName evidence="1">Uncharacterized protein</fullName>
    </submittedName>
</protein>
<organism evidence="1">
    <name type="scientific">Anguilla anguilla</name>
    <name type="common">European freshwater eel</name>
    <name type="synonym">Muraena anguilla</name>
    <dbReference type="NCBI Taxonomy" id="7936"/>
    <lineage>
        <taxon>Eukaryota</taxon>
        <taxon>Metazoa</taxon>
        <taxon>Chordata</taxon>
        <taxon>Craniata</taxon>
        <taxon>Vertebrata</taxon>
        <taxon>Euteleostomi</taxon>
        <taxon>Actinopterygii</taxon>
        <taxon>Neopterygii</taxon>
        <taxon>Teleostei</taxon>
        <taxon>Anguilliformes</taxon>
        <taxon>Anguillidae</taxon>
        <taxon>Anguilla</taxon>
    </lineage>
</organism>
<evidence type="ECO:0000313" key="1">
    <source>
        <dbReference type="EMBL" id="JAH99599.1"/>
    </source>
</evidence>
<accession>A0A0E9XAE2</accession>